<sequence length="175" mass="19126">MFARVSGYELWDQIGSGGFSKVFRATHPGGKVAAVKLVFLTQPNNPALGPVQVASEEDIKLLKKEVQVHRTMKHSNVLEFMDSLLVDQRHKGMENAVPGLYMLLELAAGGDLFDKIAPDVGVSDDLAKFYFTQLVAGLSYIHSKGICHRDLKPENLLLSAEGQQDVASQTDVSSQ</sequence>
<evidence type="ECO:0000313" key="1">
    <source>
        <dbReference type="EMBL" id="KAJ9100034.1"/>
    </source>
</evidence>
<proteinExistence type="predicted"/>
<dbReference type="EMBL" id="JASBWS010000079">
    <property type="protein sequence ID" value="KAJ9100034.1"/>
    <property type="molecule type" value="Genomic_DNA"/>
</dbReference>
<accession>A0ACC2VM15</accession>
<organism evidence="1 2">
    <name type="scientific">Naganishia adeliensis</name>
    <dbReference type="NCBI Taxonomy" id="92952"/>
    <lineage>
        <taxon>Eukaryota</taxon>
        <taxon>Fungi</taxon>
        <taxon>Dikarya</taxon>
        <taxon>Basidiomycota</taxon>
        <taxon>Agaricomycotina</taxon>
        <taxon>Tremellomycetes</taxon>
        <taxon>Filobasidiales</taxon>
        <taxon>Filobasidiaceae</taxon>
        <taxon>Naganishia</taxon>
    </lineage>
</organism>
<keyword evidence="2" id="KW-1185">Reference proteome</keyword>
<protein>
    <submittedName>
        <fullName evidence="1">Uncharacterized protein</fullName>
    </submittedName>
</protein>
<name>A0ACC2VM15_9TREE</name>
<reference evidence="1" key="1">
    <citation type="submission" date="2023-04" db="EMBL/GenBank/DDBJ databases">
        <title>Draft Genome sequencing of Naganishia species isolated from polar environments using Oxford Nanopore Technology.</title>
        <authorList>
            <person name="Leo P."/>
            <person name="Venkateswaran K."/>
        </authorList>
    </citation>
    <scope>NUCLEOTIDE SEQUENCE</scope>
    <source>
        <strain evidence="1">MNA-CCFEE 5262</strain>
    </source>
</reference>
<dbReference type="Proteomes" id="UP001230649">
    <property type="component" value="Unassembled WGS sequence"/>
</dbReference>
<comment type="caution">
    <text evidence="1">The sequence shown here is derived from an EMBL/GenBank/DDBJ whole genome shotgun (WGS) entry which is preliminary data.</text>
</comment>
<evidence type="ECO:0000313" key="2">
    <source>
        <dbReference type="Proteomes" id="UP001230649"/>
    </source>
</evidence>
<gene>
    <name evidence="1" type="ORF">QFC20_005558</name>
</gene>